<feature type="transmembrane region" description="Helical" evidence="2">
    <location>
        <begin position="58"/>
        <end position="77"/>
    </location>
</feature>
<feature type="transmembrane region" description="Helical" evidence="2">
    <location>
        <begin position="152"/>
        <end position="171"/>
    </location>
</feature>
<proteinExistence type="predicted"/>
<sequence length="444" mass="47127">MTPTPGIDVTKRDPTLDLARVFCVLLVVAIHLLEVGVGTGPRGLVVSRPLEHQPWFDAATWVLQIMPLFFVVGGFAGSTAWRRMQTRGEPGAAMTEREGGLAASYAASRVLRLAEPALPLFVFFAVVVGAATLIGVDPALLDTVTLGAGSPLWFLAAYGLSQVLVPVASGWHARAPRLTVLLLLAGAIVVDLLRYRTGIVEIGLVNLFFVWMLIQQFGFWYADGRFAARRWWQLAILGIVSWATLIPLTLWGPYSPDMLNKPEPAHAASRGARALAGVRAAAAAARPGRAHTHEGGIRHGPIGGIPAHDDLPLAPADHHRALGPGPADAGCEPRARDCELVVAADPVLPPRDRPAFGAVEAHRALGDPARSEPDSPGSGRHRRGRPDHRAPSARDRVPLRPDARDPRGGVLLDRPAAAGSTPGAPACGPCGSCTRGNEHLGWRA</sequence>
<accession>A0ABW0NNB1</accession>
<name>A0ABW0NNB1_9MICO</name>
<feature type="compositionally biased region" description="Basic and acidic residues" evidence="1">
    <location>
        <begin position="307"/>
        <end position="320"/>
    </location>
</feature>
<keyword evidence="2" id="KW-0472">Membrane</keyword>
<feature type="transmembrane region" description="Helical" evidence="2">
    <location>
        <begin position="21"/>
        <end position="38"/>
    </location>
</feature>
<dbReference type="GO" id="GO:0016746">
    <property type="term" value="F:acyltransferase activity"/>
    <property type="evidence" value="ECO:0007669"/>
    <property type="project" value="UniProtKB-KW"/>
</dbReference>
<evidence type="ECO:0000256" key="1">
    <source>
        <dbReference type="SAM" id="MobiDB-lite"/>
    </source>
</evidence>
<dbReference type="Pfam" id="PF01757">
    <property type="entry name" value="Acyl_transf_3"/>
    <property type="match status" value="1"/>
</dbReference>
<keyword evidence="2" id="KW-0812">Transmembrane</keyword>
<evidence type="ECO:0000259" key="3">
    <source>
        <dbReference type="Pfam" id="PF01757"/>
    </source>
</evidence>
<keyword evidence="5" id="KW-1185">Reference proteome</keyword>
<keyword evidence="2" id="KW-1133">Transmembrane helix</keyword>
<keyword evidence="4" id="KW-0012">Acyltransferase</keyword>
<feature type="region of interest" description="Disordered" evidence="1">
    <location>
        <begin position="363"/>
        <end position="444"/>
    </location>
</feature>
<keyword evidence="4" id="KW-0808">Transferase</keyword>
<feature type="compositionally biased region" description="Basic and acidic residues" evidence="1">
    <location>
        <begin position="387"/>
        <end position="407"/>
    </location>
</feature>
<reference evidence="5" key="1">
    <citation type="journal article" date="2019" name="Int. J. Syst. Evol. Microbiol.">
        <title>The Global Catalogue of Microorganisms (GCM) 10K type strain sequencing project: providing services to taxonomists for standard genome sequencing and annotation.</title>
        <authorList>
            <consortium name="The Broad Institute Genomics Platform"/>
            <consortium name="The Broad Institute Genome Sequencing Center for Infectious Disease"/>
            <person name="Wu L."/>
            <person name="Ma J."/>
        </authorList>
    </citation>
    <scope>NUCLEOTIDE SEQUENCE [LARGE SCALE GENOMIC DNA]</scope>
    <source>
        <strain evidence="5">CGMCC 4.6997</strain>
    </source>
</reference>
<feature type="transmembrane region" description="Helical" evidence="2">
    <location>
        <begin position="178"/>
        <end position="196"/>
    </location>
</feature>
<feature type="transmembrane region" description="Helical" evidence="2">
    <location>
        <begin position="234"/>
        <end position="254"/>
    </location>
</feature>
<organism evidence="4 5">
    <name type="scientific">Lysinimonas soli</name>
    <dbReference type="NCBI Taxonomy" id="1074233"/>
    <lineage>
        <taxon>Bacteria</taxon>
        <taxon>Bacillati</taxon>
        <taxon>Actinomycetota</taxon>
        <taxon>Actinomycetes</taxon>
        <taxon>Micrococcales</taxon>
        <taxon>Microbacteriaceae</taxon>
        <taxon>Lysinimonas</taxon>
    </lineage>
</organism>
<dbReference type="InterPro" id="IPR002656">
    <property type="entry name" value="Acyl_transf_3_dom"/>
</dbReference>
<comment type="caution">
    <text evidence="4">The sequence shown here is derived from an EMBL/GenBank/DDBJ whole genome shotgun (WGS) entry which is preliminary data.</text>
</comment>
<evidence type="ECO:0000313" key="5">
    <source>
        <dbReference type="Proteomes" id="UP001596039"/>
    </source>
</evidence>
<evidence type="ECO:0000256" key="2">
    <source>
        <dbReference type="SAM" id="Phobius"/>
    </source>
</evidence>
<dbReference type="EMBL" id="JBHSMG010000001">
    <property type="protein sequence ID" value="MFC5502025.1"/>
    <property type="molecule type" value="Genomic_DNA"/>
</dbReference>
<dbReference type="Proteomes" id="UP001596039">
    <property type="component" value="Unassembled WGS sequence"/>
</dbReference>
<feature type="region of interest" description="Disordered" evidence="1">
    <location>
        <begin position="286"/>
        <end position="331"/>
    </location>
</feature>
<gene>
    <name evidence="4" type="ORF">ACFPJ4_07205</name>
</gene>
<feature type="compositionally biased region" description="Low complexity" evidence="1">
    <location>
        <begin position="415"/>
        <end position="434"/>
    </location>
</feature>
<dbReference type="RefSeq" id="WP_386739683.1">
    <property type="nucleotide sequence ID" value="NZ_JBHSMG010000001.1"/>
</dbReference>
<feature type="transmembrane region" description="Helical" evidence="2">
    <location>
        <begin position="202"/>
        <end position="222"/>
    </location>
</feature>
<feature type="compositionally biased region" description="Basic and acidic residues" evidence="1">
    <location>
        <begin position="363"/>
        <end position="373"/>
    </location>
</feature>
<protein>
    <submittedName>
        <fullName evidence="4">Acyltransferase</fullName>
        <ecNumber evidence="4">2.3.1.-</ecNumber>
    </submittedName>
</protein>
<dbReference type="EC" id="2.3.1.-" evidence="4"/>
<evidence type="ECO:0000313" key="4">
    <source>
        <dbReference type="EMBL" id="MFC5502025.1"/>
    </source>
</evidence>
<feature type="domain" description="Acyltransferase 3" evidence="3">
    <location>
        <begin position="16"/>
        <end position="256"/>
    </location>
</feature>
<feature type="transmembrane region" description="Helical" evidence="2">
    <location>
        <begin position="118"/>
        <end position="140"/>
    </location>
</feature>